<dbReference type="InterPro" id="IPR006145">
    <property type="entry name" value="PsdUridine_synth_RsuA/RluA"/>
</dbReference>
<dbReference type="GO" id="GO:0003723">
    <property type="term" value="F:RNA binding"/>
    <property type="evidence" value="ECO:0007669"/>
    <property type="project" value="InterPro"/>
</dbReference>
<protein>
    <recommendedName>
        <fullName evidence="5">Pseudouridine synthase</fullName>
        <ecNumber evidence="5">5.4.99.-</ecNumber>
    </recommendedName>
</protein>
<evidence type="ECO:0000259" key="6">
    <source>
        <dbReference type="Pfam" id="PF00849"/>
    </source>
</evidence>
<comment type="catalytic activity">
    <reaction evidence="1 5">
        <text>a uridine in RNA = a pseudouridine in RNA</text>
        <dbReference type="Rhea" id="RHEA:48348"/>
        <dbReference type="Rhea" id="RHEA-COMP:12068"/>
        <dbReference type="Rhea" id="RHEA-COMP:12069"/>
        <dbReference type="ChEBI" id="CHEBI:65314"/>
        <dbReference type="ChEBI" id="CHEBI:65315"/>
    </reaction>
</comment>
<dbReference type="EC" id="5.4.99.-" evidence="5"/>
<dbReference type="SUPFAM" id="SSF55120">
    <property type="entry name" value="Pseudouridine synthase"/>
    <property type="match status" value="1"/>
</dbReference>
<evidence type="ECO:0000313" key="7">
    <source>
        <dbReference type="EMBL" id="WCG22560.1"/>
    </source>
</evidence>
<dbReference type="InterPro" id="IPR050188">
    <property type="entry name" value="RluA_PseudoU_synthase"/>
</dbReference>
<dbReference type="RefSeq" id="WP_126760635.1">
    <property type="nucleotide sequence ID" value="NZ_CP116507.1"/>
</dbReference>
<dbReference type="EMBL" id="CP116507">
    <property type="protein sequence ID" value="WCG22560.1"/>
    <property type="molecule type" value="Genomic_DNA"/>
</dbReference>
<name>A0AAE9XIB8_9ENTE</name>
<dbReference type="AlphaFoldDB" id="A0AAE9XIB8"/>
<dbReference type="InterPro" id="IPR006224">
    <property type="entry name" value="PsdUridine_synth_RluA-like_CS"/>
</dbReference>
<dbReference type="PANTHER" id="PTHR21600">
    <property type="entry name" value="MITOCHONDRIAL RNA PSEUDOURIDINE SYNTHASE"/>
    <property type="match status" value="1"/>
</dbReference>
<dbReference type="CDD" id="cd02869">
    <property type="entry name" value="PseudoU_synth_RluA_like"/>
    <property type="match status" value="1"/>
</dbReference>
<sequence>MLTYHITLPDTFETCDLRTLLQDKWLIPRKVRHYLRMNKQVLVNDVSQHFHENVHAGDLITIHLDEKDYPKPEIILGDREKITPLYEDEHLLIVDKPVKMKTHPNQPDENDTLLNHVASYLADEQVSPYIVHRLDKETSGVIMLAKSPLILPVLGRMLENKEIRRTYQAVASGKLNEPQFVISKPIGRDRHDKRKRRISERGQEAITHVSVLKTSAKQSEISCQLETGRTHQIRVHLASIGHPIIGDPLYHPKSTSTERLALHAKTLSFKHPFTDEVITVDSPFSLY</sequence>
<organism evidence="7 8">
    <name type="scientific">Vagococcus lutrae</name>
    <dbReference type="NCBI Taxonomy" id="81947"/>
    <lineage>
        <taxon>Bacteria</taxon>
        <taxon>Bacillati</taxon>
        <taxon>Bacillota</taxon>
        <taxon>Bacilli</taxon>
        <taxon>Lactobacillales</taxon>
        <taxon>Enterococcaceae</taxon>
        <taxon>Vagococcus</taxon>
    </lineage>
</organism>
<dbReference type="InterPro" id="IPR006225">
    <property type="entry name" value="PsdUridine_synth_RluC/D"/>
</dbReference>
<feature type="active site" evidence="4">
    <location>
        <position position="135"/>
    </location>
</feature>
<dbReference type="GO" id="GO:0000455">
    <property type="term" value="P:enzyme-directed rRNA pseudouridine synthesis"/>
    <property type="evidence" value="ECO:0007669"/>
    <property type="project" value="TreeGrafter"/>
</dbReference>
<dbReference type="GO" id="GO:0140098">
    <property type="term" value="F:catalytic activity, acting on RNA"/>
    <property type="evidence" value="ECO:0007669"/>
    <property type="project" value="UniProtKB-ARBA"/>
</dbReference>
<evidence type="ECO:0000313" key="8">
    <source>
        <dbReference type="Proteomes" id="UP001179600"/>
    </source>
</evidence>
<dbReference type="PANTHER" id="PTHR21600:SF44">
    <property type="entry name" value="RIBOSOMAL LARGE SUBUNIT PSEUDOURIDINE SYNTHASE D"/>
    <property type="match status" value="1"/>
</dbReference>
<dbReference type="NCBIfam" id="TIGR00005">
    <property type="entry name" value="rluA_subfam"/>
    <property type="match status" value="1"/>
</dbReference>
<dbReference type="GO" id="GO:0009982">
    <property type="term" value="F:pseudouridine synthase activity"/>
    <property type="evidence" value="ECO:0007669"/>
    <property type="project" value="InterPro"/>
</dbReference>
<comment type="function">
    <text evidence="5">Responsible for synthesis of pseudouridine from uracil.</text>
</comment>
<feature type="domain" description="Pseudouridine synthase RsuA/RluA-like" evidence="6">
    <location>
        <begin position="90"/>
        <end position="239"/>
    </location>
</feature>
<accession>A0AAE9XIB8</accession>
<evidence type="ECO:0000256" key="3">
    <source>
        <dbReference type="ARBA" id="ARBA00023235"/>
    </source>
</evidence>
<comment type="similarity">
    <text evidence="2 5">Belongs to the pseudouridine synthase RluA family.</text>
</comment>
<evidence type="ECO:0000256" key="2">
    <source>
        <dbReference type="ARBA" id="ARBA00010876"/>
    </source>
</evidence>
<proteinExistence type="inferred from homology"/>
<keyword evidence="3 5" id="KW-0413">Isomerase</keyword>
<dbReference type="Pfam" id="PF00849">
    <property type="entry name" value="PseudoU_synth_2"/>
    <property type="match status" value="1"/>
</dbReference>
<dbReference type="Gene3D" id="3.30.2350.10">
    <property type="entry name" value="Pseudouridine synthase"/>
    <property type="match status" value="1"/>
</dbReference>
<evidence type="ECO:0000256" key="5">
    <source>
        <dbReference type="RuleBase" id="RU362028"/>
    </source>
</evidence>
<dbReference type="InterPro" id="IPR020103">
    <property type="entry name" value="PsdUridine_synth_cat_dom_sf"/>
</dbReference>
<evidence type="ECO:0000256" key="4">
    <source>
        <dbReference type="PIRSR" id="PIRSR606225-1"/>
    </source>
</evidence>
<gene>
    <name evidence="7" type="ORF">PML95_09250</name>
</gene>
<dbReference type="Proteomes" id="UP001179600">
    <property type="component" value="Chromosome"/>
</dbReference>
<reference evidence="7" key="1">
    <citation type="submission" date="2023-01" db="EMBL/GenBank/DDBJ databases">
        <title>Oxazolidinone resistance genes in florfenicol resistant enterococci from beef cattle and veal calves at slaughter.</title>
        <authorList>
            <person name="Biggel M."/>
        </authorList>
    </citation>
    <scope>NUCLEOTIDE SEQUENCE</scope>
    <source>
        <strain evidence="7">K204-1</strain>
    </source>
</reference>
<evidence type="ECO:0000256" key="1">
    <source>
        <dbReference type="ARBA" id="ARBA00000073"/>
    </source>
</evidence>
<dbReference type="PROSITE" id="PS01129">
    <property type="entry name" value="PSI_RLU"/>
    <property type="match status" value="1"/>
</dbReference>